<dbReference type="PRINTS" id="PR01590">
    <property type="entry name" value="HTHFIS"/>
</dbReference>
<dbReference type="SUPFAM" id="SSF55781">
    <property type="entry name" value="GAF domain-like"/>
    <property type="match status" value="1"/>
</dbReference>
<dbReference type="SMART" id="SM00382">
    <property type="entry name" value="AAA"/>
    <property type="match status" value="1"/>
</dbReference>
<proteinExistence type="predicted"/>
<dbReference type="GO" id="GO:0043565">
    <property type="term" value="F:sequence-specific DNA binding"/>
    <property type="evidence" value="ECO:0007669"/>
    <property type="project" value="InterPro"/>
</dbReference>
<dbReference type="InterPro" id="IPR002078">
    <property type="entry name" value="Sigma_54_int"/>
</dbReference>
<dbReference type="SUPFAM" id="SSF46689">
    <property type="entry name" value="Homeodomain-like"/>
    <property type="match status" value="1"/>
</dbReference>
<accession>A0A518AZR2</accession>
<evidence type="ECO:0000313" key="10">
    <source>
        <dbReference type="Proteomes" id="UP000317093"/>
    </source>
</evidence>
<dbReference type="PROSITE" id="PS00676">
    <property type="entry name" value="SIGMA54_INTERACT_2"/>
    <property type="match status" value="1"/>
</dbReference>
<evidence type="ECO:0000259" key="8">
    <source>
        <dbReference type="PROSITE" id="PS50045"/>
    </source>
</evidence>
<dbReference type="InterPro" id="IPR025662">
    <property type="entry name" value="Sigma_54_int_dom_ATP-bd_1"/>
</dbReference>
<protein>
    <submittedName>
        <fullName evidence="9">Nitrogen assimilation regulatory protein</fullName>
    </submittedName>
</protein>
<evidence type="ECO:0000256" key="3">
    <source>
        <dbReference type="ARBA" id="ARBA00023015"/>
    </source>
</evidence>
<dbReference type="EMBL" id="CP036279">
    <property type="protein sequence ID" value="QDU60206.1"/>
    <property type="molecule type" value="Genomic_DNA"/>
</dbReference>
<evidence type="ECO:0000256" key="4">
    <source>
        <dbReference type="ARBA" id="ARBA00023125"/>
    </source>
</evidence>
<dbReference type="GO" id="GO:0006355">
    <property type="term" value="P:regulation of DNA-templated transcription"/>
    <property type="evidence" value="ECO:0007669"/>
    <property type="project" value="InterPro"/>
</dbReference>
<dbReference type="InterPro" id="IPR058031">
    <property type="entry name" value="AAA_lid_NorR"/>
</dbReference>
<feature type="transmembrane region" description="Helical" evidence="7">
    <location>
        <begin position="326"/>
        <end position="349"/>
    </location>
</feature>
<keyword evidence="4" id="KW-0238">DNA-binding</keyword>
<reference evidence="9 10" key="1">
    <citation type="submission" date="2019-02" db="EMBL/GenBank/DDBJ databases">
        <title>Deep-cultivation of Planctomycetes and their phenomic and genomic characterization uncovers novel biology.</title>
        <authorList>
            <person name="Wiegand S."/>
            <person name="Jogler M."/>
            <person name="Boedeker C."/>
            <person name="Pinto D."/>
            <person name="Vollmers J."/>
            <person name="Rivas-Marin E."/>
            <person name="Kohn T."/>
            <person name="Peeters S.H."/>
            <person name="Heuer A."/>
            <person name="Rast P."/>
            <person name="Oberbeckmann S."/>
            <person name="Bunk B."/>
            <person name="Jeske O."/>
            <person name="Meyerdierks A."/>
            <person name="Storesund J.E."/>
            <person name="Kallscheuer N."/>
            <person name="Luecker S."/>
            <person name="Lage O.M."/>
            <person name="Pohl T."/>
            <person name="Merkel B.J."/>
            <person name="Hornburger P."/>
            <person name="Mueller R.-W."/>
            <person name="Bruemmer F."/>
            <person name="Labrenz M."/>
            <person name="Spormann A.M."/>
            <person name="Op den Camp H."/>
            <person name="Overmann J."/>
            <person name="Amann R."/>
            <person name="Jetten M.S.M."/>
            <person name="Mascher T."/>
            <person name="Medema M.H."/>
            <person name="Devos D.P."/>
            <person name="Kaster A.-K."/>
            <person name="Ovreas L."/>
            <person name="Rohde M."/>
            <person name="Galperin M.Y."/>
            <person name="Jogler C."/>
        </authorList>
    </citation>
    <scope>NUCLEOTIDE SEQUENCE [LARGE SCALE GENOMIC DNA]</scope>
    <source>
        <strain evidence="9 10">Pan216</strain>
    </source>
</reference>
<dbReference type="Gene3D" id="3.30.450.40">
    <property type="match status" value="1"/>
</dbReference>
<dbReference type="CDD" id="cd00009">
    <property type="entry name" value="AAA"/>
    <property type="match status" value="1"/>
</dbReference>
<dbReference type="Pfam" id="PF25601">
    <property type="entry name" value="AAA_lid_14"/>
    <property type="match status" value="1"/>
</dbReference>
<dbReference type="AlphaFoldDB" id="A0A518AZR2"/>
<dbReference type="Pfam" id="PF00158">
    <property type="entry name" value="Sigma54_activat"/>
    <property type="match status" value="1"/>
</dbReference>
<keyword evidence="3" id="KW-0805">Transcription regulation</keyword>
<dbReference type="GO" id="GO:0005524">
    <property type="term" value="F:ATP binding"/>
    <property type="evidence" value="ECO:0007669"/>
    <property type="project" value="UniProtKB-KW"/>
</dbReference>
<dbReference type="InterPro" id="IPR025944">
    <property type="entry name" value="Sigma_54_int_dom_CS"/>
</dbReference>
<evidence type="ECO:0000256" key="1">
    <source>
        <dbReference type="ARBA" id="ARBA00022741"/>
    </source>
</evidence>
<feature type="transmembrane region" description="Helical" evidence="7">
    <location>
        <begin position="184"/>
        <end position="203"/>
    </location>
</feature>
<feature type="transmembrane region" description="Helical" evidence="7">
    <location>
        <begin position="393"/>
        <end position="417"/>
    </location>
</feature>
<evidence type="ECO:0000256" key="7">
    <source>
        <dbReference type="SAM" id="Phobius"/>
    </source>
</evidence>
<dbReference type="PROSITE" id="PS50045">
    <property type="entry name" value="SIGMA54_INTERACT_4"/>
    <property type="match status" value="1"/>
</dbReference>
<evidence type="ECO:0000256" key="2">
    <source>
        <dbReference type="ARBA" id="ARBA00022840"/>
    </source>
</evidence>
<evidence type="ECO:0000256" key="6">
    <source>
        <dbReference type="SAM" id="MobiDB-lite"/>
    </source>
</evidence>
<dbReference type="PROSITE" id="PS00688">
    <property type="entry name" value="SIGMA54_INTERACT_3"/>
    <property type="match status" value="1"/>
</dbReference>
<feature type="transmembrane region" description="Helical" evidence="7">
    <location>
        <begin position="15"/>
        <end position="37"/>
    </location>
</feature>
<dbReference type="Pfam" id="PF02954">
    <property type="entry name" value="HTH_8"/>
    <property type="match status" value="1"/>
</dbReference>
<evidence type="ECO:0000256" key="5">
    <source>
        <dbReference type="ARBA" id="ARBA00023163"/>
    </source>
</evidence>
<dbReference type="InterPro" id="IPR027417">
    <property type="entry name" value="P-loop_NTPase"/>
</dbReference>
<dbReference type="PROSITE" id="PS00675">
    <property type="entry name" value="SIGMA54_INTERACT_1"/>
    <property type="match status" value="1"/>
</dbReference>
<keyword evidence="7" id="KW-0812">Transmembrane</keyword>
<feature type="compositionally biased region" description="Basic and acidic residues" evidence="6">
    <location>
        <begin position="928"/>
        <end position="944"/>
    </location>
</feature>
<keyword evidence="1" id="KW-0547">Nucleotide-binding</keyword>
<dbReference type="KEGG" id="knv:Pan216_10440"/>
<dbReference type="InterPro" id="IPR029016">
    <property type="entry name" value="GAF-like_dom_sf"/>
</dbReference>
<keyword evidence="2" id="KW-0067">ATP-binding</keyword>
<feature type="domain" description="Sigma-54 factor interaction" evidence="8">
    <location>
        <begin position="674"/>
        <end position="903"/>
    </location>
</feature>
<dbReference type="FunFam" id="3.40.50.300:FF:000006">
    <property type="entry name" value="DNA-binding transcriptional regulator NtrC"/>
    <property type="match status" value="1"/>
</dbReference>
<feature type="transmembrane region" description="Helical" evidence="7">
    <location>
        <begin position="361"/>
        <end position="381"/>
    </location>
</feature>
<dbReference type="PANTHER" id="PTHR32071">
    <property type="entry name" value="TRANSCRIPTIONAL REGULATORY PROTEIN"/>
    <property type="match status" value="1"/>
</dbReference>
<feature type="transmembrane region" description="Helical" evidence="7">
    <location>
        <begin position="155"/>
        <end position="172"/>
    </location>
</feature>
<keyword evidence="7" id="KW-1133">Transmembrane helix</keyword>
<keyword evidence="5" id="KW-0804">Transcription</keyword>
<dbReference type="SUPFAM" id="SSF52540">
    <property type="entry name" value="P-loop containing nucleoside triphosphate hydrolases"/>
    <property type="match status" value="1"/>
</dbReference>
<dbReference type="Gene3D" id="3.40.50.300">
    <property type="entry name" value="P-loop containing nucleotide triphosphate hydrolases"/>
    <property type="match status" value="1"/>
</dbReference>
<dbReference type="InterPro" id="IPR009057">
    <property type="entry name" value="Homeodomain-like_sf"/>
</dbReference>
<feature type="transmembrane region" description="Helical" evidence="7">
    <location>
        <begin position="209"/>
        <end position="233"/>
    </location>
</feature>
<sequence length="1004" mass="111306">MARNGGLLSPINRGLVLKASAIGIITYSIVVLIYANLTPNVGFQAMGVQVGRVSRAPSAGPSPTVGDRLVSIAGIPIDSMPRYINTISKLGDPKRFPSATVSSTEQLLTTSLPVAEYQGRRYVRVRFRPTESPETLSVAWFEIGEQPWQTSAVSLLWFAMESLIFWIGWLVFRRRPEDDSAALFFLMCIVTVGAYVGGYHWLQIAGSPALLYIFALCAMALPQANLHFFLVFPTPKRVVYRYPRLTLVGIHLIPGLFQVAILGTIGTVVFRFRHDFPASSIDHLLDTLWWLIWIYLGIAGVMLLACLTSLVHSARTANNLIQKNQVRCILGGLVCASFFVVYSFVLALLQPVDFALGGANWSLFAASFVMTVGFAVSIARYRLLHVEEILQRGWLYVLISFAGGLCYYGLLILAVWFSPRLADEVSQGESERQSFLIASFVMLVLLVLSTLRERIRLVLDRRFYRDRHQLNRAMRRMNETVGQLLDLSTLSRRILLVVDEVLDPRGAAFYLREGDDSFVRGSSTGEAVLPDHLPADEELSRVLERGALLQASPGLILRGDRVTPLLRSLGVEVAQPLVLDTQLKGFLLIGPKRGGIYTTEDLGFLSALAKMAALALHGAETHQTLEALNVELRDKVTRISRQHRQLQQLQSNAETTLDAGESDERVAPDNFDIIKGSSEALSSVVSLARKVSVSTAKVLIRGESGTGKSMLAEAIHRASPRAKGPFVKVHCAALSQGLLESELFGHVKGAFTGAHRDKIGRFQLADGGTIFLDEVGDLSLEIQTKLLQVLQERTFEPVGSSEPIEVDVRFIAATHQPLEEFVREGRFREDLFYRINVMSLYLPPLRERRDDILDLALHLLRKCSFETEKSSEGLDDDAVLALLNYEWPGNIRELENVLERALILSNGPLITLEDLPEEVSQPRLPSESGRRATPEGSQEPRRTWSDPPMPRRGGRALKSKLNDFERQQLLEALEAGGGNKSKAAQVLGIPRSTFCSKLKKYGIS</sequence>
<dbReference type="OrthoDB" id="9807827at2"/>
<organism evidence="9 10">
    <name type="scientific">Kolteria novifilia</name>
    <dbReference type="NCBI Taxonomy" id="2527975"/>
    <lineage>
        <taxon>Bacteria</taxon>
        <taxon>Pseudomonadati</taxon>
        <taxon>Planctomycetota</taxon>
        <taxon>Planctomycetia</taxon>
        <taxon>Kolteriales</taxon>
        <taxon>Kolteriaceae</taxon>
        <taxon>Kolteria</taxon>
    </lineage>
</organism>
<keyword evidence="7" id="KW-0472">Membrane</keyword>
<feature type="transmembrane region" description="Helical" evidence="7">
    <location>
        <begin position="245"/>
        <end position="270"/>
    </location>
</feature>
<dbReference type="Gene3D" id="1.10.10.60">
    <property type="entry name" value="Homeodomain-like"/>
    <property type="match status" value="1"/>
</dbReference>
<dbReference type="InterPro" id="IPR025943">
    <property type="entry name" value="Sigma_54_int_dom_ATP-bd_2"/>
</dbReference>
<name>A0A518AZR2_9BACT</name>
<dbReference type="Proteomes" id="UP000317093">
    <property type="component" value="Chromosome"/>
</dbReference>
<evidence type="ECO:0000313" key="9">
    <source>
        <dbReference type="EMBL" id="QDU60206.1"/>
    </source>
</evidence>
<feature type="region of interest" description="Disordered" evidence="6">
    <location>
        <begin position="915"/>
        <end position="956"/>
    </location>
</feature>
<dbReference type="Gene3D" id="1.10.8.60">
    <property type="match status" value="1"/>
</dbReference>
<dbReference type="InterPro" id="IPR002197">
    <property type="entry name" value="HTH_Fis"/>
</dbReference>
<keyword evidence="10" id="KW-1185">Reference proteome</keyword>
<dbReference type="InterPro" id="IPR003593">
    <property type="entry name" value="AAA+_ATPase"/>
</dbReference>
<gene>
    <name evidence="9" type="primary">ntrC_1</name>
    <name evidence="9" type="ORF">Pan216_10440</name>
</gene>
<feature type="transmembrane region" description="Helical" evidence="7">
    <location>
        <begin position="290"/>
        <end position="314"/>
    </location>
</feature>